<proteinExistence type="predicted"/>
<evidence type="ECO:0000313" key="5">
    <source>
        <dbReference type="EMBL" id="KAL2096845.1"/>
    </source>
</evidence>
<dbReference type="Proteomes" id="UP001591681">
    <property type="component" value="Unassembled WGS sequence"/>
</dbReference>
<dbReference type="Pfam" id="PF00632">
    <property type="entry name" value="HECT"/>
    <property type="match status" value="1"/>
</dbReference>
<dbReference type="GO" id="GO:0016740">
    <property type="term" value="F:transferase activity"/>
    <property type="evidence" value="ECO:0007669"/>
    <property type="project" value="UniProtKB-KW"/>
</dbReference>
<name>A0ABD1KCN3_9TELE</name>
<protein>
    <recommendedName>
        <fullName evidence="4">HECT domain-containing protein</fullName>
    </recommendedName>
</protein>
<dbReference type="InterPro" id="IPR035983">
    <property type="entry name" value="Hect_E3_ubiquitin_ligase"/>
</dbReference>
<gene>
    <name evidence="5" type="ORF">ACEWY4_006052</name>
</gene>
<evidence type="ECO:0000256" key="3">
    <source>
        <dbReference type="SAM" id="MobiDB-lite"/>
    </source>
</evidence>
<dbReference type="Gene3D" id="3.90.1750.10">
    <property type="entry name" value="Hect, E3 ligase catalytic domains"/>
    <property type="match status" value="1"/>
</dbReference>
<sequence>MGLNCSLTDSGQPSSENSEGPNNAWVMEGNPHRAAKLFIQRALQRCQHMEPLALTLSLLQSLETRHRDIIAFYKRPRVEWASPLTCRLIGDSAIGDGVKRHVLSTVMEALQSGFILDEGQRRVLLFEGERDHLTPSGSLDLVESDFFVTAGRMIGDCFLNEGPCLIGLSPAIIHVILGGNPEMATITHADCVDLDVRDVLELLEGTATLTEEQKARVDSICLPWDLPSVTTENRKWMMEKILLHTVLGRTTKQIKQLKKGLKDSGVWDLLSARPDTAMVMFPRTSEAALTPQMILDKITWPTSNDLDDDVSLEDQCRVLSTPDVLKSLLRFWTGWEVLPSYLEVEVINCGLPQSSTCFQTLKLPAHIRELGQFSDDLKAVTTTSYSGFGQI</sequence>
<feature type="region of interest" description="Disordered" evidence="3">
    <location>
        <begin position="1"/>
        <end position="24"/>
    </location>
</feature>
<keyword evidence="2" id="KW-0833">Ubl conjugation pathway</keyword>
<keyword evidence="6" id="KW-1185">Reference proteome</keyword>
<feature type="compositionally biased region" description="Polar residues" evidence="3">
    <location>
        <begin position="1"/>
        <end position="21"/>
    </location>
</feature>
<comment type="caution">
    <text evidence="5">The sequence shown here is derived from an EMBL/GenBank/DDBJ whole genome shotgun (WGS) entry which is preliminary data.</text>
</comment>
<dbReference type="SUPFAM" id="SSF56204">
    <property type="entry name" value="Hect, E3 ligase catalytic domain"/>
    <property type="match status" value="1"/>
</dbReference>
<organism evidence="5 6">
    <name type="scientific">Coilia grayii</name>
    <name type="common">Gray's grenadier anchovy</name>
    <dbReference type="NCBI Taxonomy" id="363190"/>
    <lineage>
        <taxon>Eukaryota</taxon>
        <taxon>Metazoa</taxon>
        <taxon>Chordata</taxon>
        <taxon>Craniata</taxon>
        <taxon>Vertebrata</taxon>
        <taxon>Euteleostomi</taxon>
        <taxon>Actinopterygii</taxon>
        <taxon>Neopterygii</taxon>
        <taxon>Teleostei</taxon>
        <taxon>Clupei</taxon>
        <taxon>Clupeiformes</taxon>
        <taxon>Clupeoidei</taxon>
        <taxon>Engraulidae</taxon>
        <taxon>Coilinae</taxon>
        <taxon>Coilia</taxon>
    </lineage>
</organism>
<evidence type="ECO:0000259" key="4">
    <source>
        <dbReference type="Pfam" id="PF00632"/>
    </source>
</evidence>
<dbReference type="EMBL" id="JBHFQA010000006">
    <property type="protein sequence ID" value="KAL2096845.1"/>
    <property type="molecule type" value="Genomic_DNA"/>
</dbReference>
<reference evidence="5 6" key="1">
    <citation type="submission" date="2024-09" db="EMBL/GenBank/DDBJ databases">
        <title>A chromosome-level genome assembly of Gray's grenadier anchovy, Coilia grayii.</title>
        <authorList>
            <person name="Fu Z."/>
        </authorList>
    </citation>
    <scope>NUCLEOTIDE SEQUENCE [LARGE SCALE GENOMIC DNA]</scope>
    <source>
        <strain evidence="5">G4</strain>
        <tissue evidence="5">Muscle</tissue>
    </source>
</reference>
<dbReference type="InterPro" id="IPR000569">
    <property type="entry name" value="HECT_dom"/>
</dbReference>
<evidence type="ECO:0000313" key="6">
    <source>
        <dbReference type="Proteomes" id="UP001591681"/>
    </source>
</evidence>
<keyword evidence="1" id="KW-0808">Transferase</keyword>
<accession>A0ABD1KCN3</accession>
<dbReference type="AlphaFoldDB" id="A0ABD1KCN3"/>
<evidence type="ECO:0000256" key="1">
    <source>
        <dbReference type="ARBA" id="ARBA00022679"/>
    </source>
</evidence>
<feature type="domain" description="HECT" evidence="4">
    <location>
        <begin position="135"/>
        <end position="366"/>
    </location>
</feature>
<evidence type="ECO:0000256" key="2">
    <source>
        <dbReference type="ARBA" id="ARBA00022786"/>
    </source>
</evidence>